<dbReference type="InterPro" id="IPR001199">
    <property type="entry name" value="Cyt_B5-like_heme/steroid-bd"/>
</dbReference>
<dbReference type="AlphaFoldDB" id="K8F1T0"/>
<feature type="compositionally biased region" description="Low complexity" evidence="5">
    <location>
        <begin position="21"/>
        <end position="46"/>
    </location>
</feature>
<dbReference type="KEGG" id="bpg:Bathy03g04290"/>
<dbReference type="GO" id="GO:0004128">
    <property type="term" value="F:cytochrome-b5 reductase activity, acting on NAD(P)H"/>
    <property type="evidence" value="ECO:0007669"/>
    <property type="project" value="TreeGrafter"/>
</dbReference>
<dbReference type="Proteomes" id="UP000198341">
    <property type="component" value="Chromosome 3"/>
</dbReference>
<dbReference type="InterPro" id="IPR051872">
    <property type="entry name" value="Cytochrome_b5/Flavoprotein_Rdt"/>
</dbReference>
<keyword evidence="3 4" id="KW-0408">Iron</keyword>
<organism evidence="7 8">
    <name type="scientific">Bathycoccus prasinos</name>
    <dbReference type="NCBI Taxonomy" id="41875"/>
    <lineage>
        <taxon>Eukaryota</taxon>
        <taxon>Viridiplantae</taxon>
        <taxon>Chlorophyta</taxon>
        <taxon>Mamiellophyceae</taxon>
        <taxon>Mamiellales</taxon>
        <taxon>Bathycoccaceae</taxon>
        <taxon>Bathycoccus</taxon>
    </lineage>
</organism>
<dbReference type="InterPro" id="IPR036400">
    <property type="entry name" value="Cyt_B5-like_heme/steroid_sf"/>
</dbReference>
<feature type="region of interest" description="Disordered" evidence="5">
    <location>
        <begin position="1"/>
        <end position="59"/>
    </location>
</feature>
<dbReference type="PANTHER" id="PTHR46237:SF1">
    <property type="entry name" value="CYTOCHROME B5 REDUCTASE 4"/>
    <property type="match status" value="1"/>
</dbReference>
<name>K8F1T0_9CHLO</name>
<evidence type="ECO:0000256" key="5">
    <source>
        <dbReference type="SAM" id="MobiDB-lite"/>
    </source>
</evidence>
<dbReference type="SMART" id="SM01117">
    <property type="entry name" value="Cyt-b5"/>
    <property type="match status" value="1"/>
</dbReference>
<evidence type="ECO:0000256" key="1">
    <source>
        <dbReference type="ARBA" id="ARBA00022617"/>
    </source>
</evidence>
<dbReference type="GO" id="GO:0046872">
    <property type="term" value="F:metal ion binding"/>
    <property type="evidence" value="ECO:0007669"/>
    <property type="project" value="UniProtKB-UniRule"/>
</dbReference>
<evidence type="ECO:0000313" key="8">
    <source>
        <dbReference type="Proteomes" id="UP000198341"/>
    </source>
</evidence>
<dbReference type="GeneID" id="19016966"/>
<dbReference type="InterPro" id="IPR018506">
    <property type="entry name" value="Cyt_B5_heme-BS"/>
</dbReference>
<keyword evidence="1 4" id="KW-0349">Heme</keyword>
<keyword evidence="8" id="KW-1185">Reference proteome</keyword>
<reference evidence="7 8" key="1">
    <citation type="submission" date="2011-10" db="EMBL/GenBank/DDBJ databases">
        <authorList>
            <person name="Genoscope - CEA"/>
        </authorList>
    </citation>
    <scope>NUCLEOTIDE SEQUENCE [LARGE SCALE GENOMIC DNA]</scope>
    <source>
        <strain evidence="7 8">RCC 1105</strain>
    </source>
</reference>
<dbReference type="SUPFAM" id="SSF55856">
    <property type="entry name" value="Cytochrome b5-like heme/steroid binding domain"/>
    <property type="match status" value="1"/>
</dbReference>
<proteinExistence type="inferred from homology"/>
<dbReference type="eggNOG" id="KOG0536">
    <property type="taxonomic scope" value="Eukaryota"/>
</dbReference>
<dbReference type="EMBL" id="FO082276">
    <property type="protein sequence ID" value="CCO15458.1"/>
    <property type="molecule type" value="Genomic_DNA"/>
</dbReference>
<evidence type="ECO:0000313" key="7">
    <source>
        <dbReference type="EMBL" id="CCO15458.1"/>
    </source>
</evidence>
<dbReference type="Gene3D" id="3.10.120.10">
    <property type="entry name" value="Cytochrome b5-like heme/steroid binding domain"/>
    <property type="match status" value="1"/>
</dbReference>
<protein>
    <submittedName>
        <fullName evidence="7">Cytochrome b5 reductase 4</fullName>
    </submittedName>
</protein>
<comment type="similarity">
    <text evidence="4">Belongs to the cytochrome b5 family.</text>
</comment>
<evidence type="ECO:0000259" key="6">
    <source>
        <dbReference type="PROSITE" id="PS50255"/>
    </source>
</evidence>
<gene>
    <name evidence="7" type="ORF">Bathy03g04290</name>
</gene>
<dbReference type="Pfam" id="PF00173">
    <property type="entry name" value="Cyt-b5"/>
    <property type="match status" value="1"/>
</dbReference>
<evidence type="ECO:0000256" key="3">
    <source>
        <dbReference type="ARBA" id="ARBA00023004"/>
    </source>
</evidence>
<dbReference type="GO" id="GO:0005737">
    <property type="term" value="C:cytoplasm"/>
    <property type="evidence" value="ECO:0007669"/>
    <property type="project" value="TreeGrafter"/>
</dbReference>
<feature type="compositionally biased region" description="Polar residues" evidence="5">
    <location>
        <begin position="1"/>
        <end position="17"/>
    </location>
</feature>
<dbReference type="OrthoDB" id="432299at2759"/>
<accession>K8F1T0</accession>
<feature type="domain" description="Cytochrome b5 heme-binding" evidence="6">
    <location>
        <begin position="136"/>
        <end position="212"/>
    </location>
</feature>
<evidence type="ECO:0000256" key="2">
    <source>
        <dbReference type="ARBA" id="ARBA00022723"/>
    </source>
</evidence>
<evidence type="ECO:0000256" key="4">
    <source>
        <dbReference type="RuleBase" id="RU362121"/>
    </source>
</evidence>
<dbReference type="PROSITE" id="PS00191">
    <property type="entry name" value="CYTOCHROME_B5_1"/>
    <property type="match status" value="1"/>
</dbReference>
<keyword evidence="2 4" id="KW-0479">Metal-binding</keyword>
<dbReference type="RefSeq" id="XP_007514021.1">
    <property type="nucleotide sequence ID" value="XM_007513959.1"/>
</dbReference>
<dbReference type="GO" id="GO:0020037">
    <property type="term" value="F:heme binding"/>
    <property type="evidence" value="ECO:0007669"/>
    <property type="project" value="UniProtKB-UniRule"/>
</dbReference>
<dbReference type="STRING" id="41875.K8F1T0"/>
<dbReference type="PROSITE" id="PS50255">
    <property type="entry name" value="CYTOCHROME_B5_2"/>
    <property type="match status" value="1"/>
</dbReference>
<sequence length="227" mass="25020">MSSPRDANNPLRNTNVHYQRPNNNNSNANNPTTTTTSTSGDDNNTTKSPSSSSYGGLLKNATVSHVDKDGRKRAMPVVVAPVSAGTHASSSSKQQQKVGKVQLAPGYSQMDWMRLTKTKNNNLNGLGGGKKINVSKRVITLEEIAQHNTEEDAWIGFRGKVYNLTPYIHFHPGGAKILLQAFGTDCTALFDKFHKYVNGEFMMRECQVGVMPGFVHQDEDEEDEEDF</sequence>
<dbReference type="PANTHER" id="PTHR46237">
    <property type="entry name" value="CYTOCHROME B5 REDUCTASE 4 FAMILY MEMBER"/>
    <property type="match status" value="1"/>
</dbReference>